<feature type="binding site" evidence="2">
    <location>
        <position position="162"/>
    </location>
    <ligand>
        <name>ATP</name>
        <dbReference type="ChEBI" id="CHEBI:30616"/>
    </ligand>
</feature>
<dbReference type="Pfam" id="PF05636">
    <property type="entry name" value="HIGH_NTase1"/>
    <property type="match status" value="1"/>
</dbReference>
<keyword evidence="2" id="KW-0067">ATP-binding</keyword>
<dbReference type="HAMAP" id="MF_01539">
    <property type="entry name" value="TmcAL"/>
    <property type="match status" value="1"/>
</dbReference>
<sequence length="396" mass="42867">MRAVGIIAEYNPFHAGHALQLARARALTGADAVIVAMSGAFTQRGEPALIDKWARARMALTAGADLVVELPCLFALREARGFAEGGVRLLSALGMVEALSFGCEPEGMALIDEVARCLSDEPEPYRALLRAGLARGLSYPRARAEAAAAYLRLDPDALNRPNFALALEYAQANARLARPLALLPVERTSDYHGLELGKVCSASAIRAAVDRGEVSAALEGVPAQCRAELARELGRRATPRLIDDLALIRLRGMSHAELSAYPGLGEGLESLICRQARRCPSAAELIAACKSKRYTLSRLRRLLPQVALGITHDMQAAHPAPEYIRVLACRRYALGLLGEIKRCGTLPLVSDVARMSESDAMWALETRATDLWGMCTDCAEYRLAGRDYTQKFTVVD</sequence>
<dbReference type="GO" id="GO:0006400">
    <property type="term" value="P:tRNA modification"/>
    <property type="evidence" value="ECO:0007669"/>
    <property type="project" value="UniProtKB-UniRule"/>
</dbReference>
<keyword evidence="1 2" id="KW-0819">tRNA processing</keyword>
<dbReference type="GO" id="GO:0000049">
    <property type="term" value="F:tRNA binding"/>
    <property type="evidence" value="ECO:0007669"/>
    <property type="project" value="UniProtKB-KW"/>
</dbReference>
<evidence type="ECO:0000313" key="3">
    <source>
        <dbReference type="EMBL" id="HIU46011.1"/>
    </source>
</evidence>
<dbReference type="InterPro" id="IPR014729">
    <property type="entry name" value="Rossmann-like_a/b/a_fold"/>
</dbReference>
<accession>A0A9D1S3Z7</accession>
<comment type="caution">
    <text evidence="3">The sequence shown here is derived from an EMBL/GenBank/DDBJ whole genome shotgun (WGS) entry which is preliminary data.</text>
</comment>
<keyword evidence="2" id="KW-0963">Cytoplasm</keyword>
<name>A0A9D1S3Z7_9FIRM</name>
<dbReference type="GO" id="GO:0005524">
    <property type="term" value="F:ATP binding"/>
    <property type="evidence" value="ECO:0007669"/>
    <property type="project" value="UniProtKB-KW"/>
</dbReference>
<keyword evidence="2" id="KW-0547">Nucleotide-binding</keyword>
<evidence type="ECO:0000256" key="1">
    <source>
        <dbReference type="ARBA" id="ARBA00022694"/>
    </source>
</evidence>
<keyword evidence="2" id="KW-0436">Ligase</keyword>
<gene>
    <name evidence="2" type="primary">tmcAL</name>
    <name evidence="3" type="ORF">IAC59_01970</name>
</gene>
<dbReference type="AlphaFoldDB" id="A0A9D1S3Z7"/>
<dbReference type="GO" id="GO:0016879">
    <property type="term" value="F:ligase activity, forming carbon-nitrogen bonds"/>
    <property type="evidence" value="ECO:0007669"/>
    <property type="project" value="UniProtKB-UniRule"/>
</dbReference>
<comment type="similarity">
    <text evidence="2">Belongs to the TmcAL family.</text>
</comment>
<dbReference type="InterPro" id="IPR008513">
    <property type="entry name" value="tRNA(Met)_cyd_acetate_ligase"/>
</dbReference>
<reference evidence="3" key="2">
    <citation type="journal article" date="2021" name="PeerJ">
        <title>Extensive microbial diversity within the chicken gut microbiome revealed by metagenomics and culture.</title>
        <authorList>
            <person name="Gilroy R."/>
            <person name="Ravi A."/>
            <person name="Getino M."/>
            <person name="Pursley I."/>
            <person name="Horton D.L."/>
            <person name="Alikhan N.F."/>
            <person name="Baker D."/>
            <person name="Gharbi K."/>
            <person name="Hall N."/>
            <person name="Watson M."/>
            <person name="Adriaenssens E.M."/>
            <person name="Foster-Nyarko E."/>
            <person name="Jarju S."/>
            <person name="Secka A."/>
            <person name="Antonio M."/>
            <person name="Oren A."/>
            <person name="Chaudhuri R.R."/>
            <person name="La Ragione R."/>
            <person name="Hildebrand F."/>
            <person name="Pallen M.J."/>
        </authorList>
    </citation>
    <scope>NUCLEOTIDE SEQUENCE</scope>
    <source>
        <strain evidence="3">ChiSxjej2B14-8506</strain>
    </source>
</reference>
<dbReference type="PANTHER" id="PTHR37825">
    <property type="entry name" value="TRNA(MET) CYTIDINE ACETATE LIGASE"/>
    <property type="match status" value="1"/>
</dbReference>
<dbReference type="SUPFAM" id="SSF52374">
    <property type="entry name" value="Nucleotidylyl transferase"/>
    <property type="match status" value="1"/>
</dbReference>
<dbReference type="PANTHER" id="PTHR37825:SF1">
    <property type="entry name" value="TRNA(MET) CYTIDINE ACETATE LIGASE"/>
    <property type="match status" value="1"/>
</dbReference>
<proteinExistence type="inferred from homology"/>
<protein>
    <recommendedName>
        <fullName evidence="2">tRNA(Met) cytidine acetate ligase</fullName>
        <ecNumber evidence="2">6.3.4.-</ecNumber>
    </recommendedName>
</protein>
<comment type="function">
    <text evidence="2">Catalyzes the formation of N(4)-acetylcytidine (ac(4)C) at the wobble position of elongator tRNA(Met), using acetate and ATP as substrates. First activates an acetate ion to form acetyladenylate (Ac-AMP) and then transfers the acetyl group to tRNA to form ac(4)C34.</text>
</comment>
<dbReference type="Gene3D" id="3.40.50.620">
    <property type="entry name" value="HUPs"/>
    <property type="match status" value="1"/>
</dbReference>
<evidence type="ECO:0000313" key="4">
    <source>
        <dbReference type="Proteomes" id="UP000824123"/>
    </source>
</evidence>
<dbReference type="GO" id="GO:0005737">
    <property type="term" value="C:cytoplasm"/>
    <property type="evidence" value="ECO:0007669"/>
    <property type="project" value="UniProtKB-SubCell"/>
</dbReference>
<reference evidence="3" key="1">
    <citation type="submission" date="2020-10" db="EMBL/GenBank/DDBJ databases">
        <authorList>
            <person name="Gilroy R."/>
        </authorList>
    </citation>
    <scope>NUCLEOTIDE SEQUENCE</scope>
    <source>
        <strain evidence="3">ChiSxjej2B14-8506</strain>
    </source>
</reference>
<feature type="binding site" evidence="2">
    <location>
        <begin position="7"/>
        <end position="20"/>
    </location>
    <ligand>
        <name>ATP</name>
        <dbReference type="ChEBI" id="CHEBI:30616"/>
    </ligand>
</feature>
<feature type="binding site" evidence="2">
    <location>
        <position position="187"/>
    </location>
    <ligand>
        <name>ATP</name>
        <dbReference type="ChEBI" id="CHEBI:30616"/>
    </ligand>
</feature>
<keyword evidence="2" id="KW-0820">tRNA-binding</keyword>
<comment type="subcellular location">
    <subcellularLocation>
        <location evidence="2">Cytoplasm</location>
    </subcellularLocation>
</comment>
<comment type="caution">
    <text evidence="2">Lacks conserved residue(s) required for the propagation of feature annotation.</text>
</comment>
<dbReference type="EC" id="6.3.4.-" evidence="2"/>
<dbReference type="EMBL" id="DVNK01000014">
    <property type="protein sequence ID" value="HIU46011.1"/>
    <property type="molecule type" value="Genomic_DNA"/>
</dbReference>
<feature type="binding site" evidence="2">
    <location>
        <position position="102"/>
    </location>
    <ligand>
        <name>ATP</name>
        <dbReference type="ChEBI" id="CHEBI:30616"/>
    </ligand>
</feature>
<organism evidence="3 4">
    <name type="scientific">Candidatus Fimadaptatus faecigallinarum</name>
    <dbReference type="NCBI Taxonomy" id="2840814"/>
    <lineage>
        <taxon>Bacteria</taxon>
        <taxon>Bacillati</taxon>
        <taxon>Bacillota</taxon>
        <taxon>Clostridia</taxon>
        <taxon>Eubacteriales</taxon>
        <taxon>Candidatus Fimadaptatus</taxon>
    </lineage>
</organism>
<evidence type="ECO:0000256" key="2">
    <source>
        <dbReference type="HAMAP-Rule" id="MF_01539"/>
    </source>
</evidence>
<comment type="catalytic activity">
    <reaction evidence="2">
        <text>cytidine(34) in elongator tRNA(Met) + acetate + ATP = N(4)-acetylcytidine(34) in elongator tRNA(Met) + AMP + diphosphate</text>
        <dbReference type="Rhea" id="RHEA:58144"/>
        <dbReference type="Rhea" id="RHEA-COMP:10693"/>
        <dbReference type="Rhea" id="RHEA-COMP:10694"/>
        <dbReference type="ChEBI" id="CHEBI:30089"/>
        <dbReference type="ChEBI" id="CHEBI:30616"/>
        <dbReference type="ChEBI" id="CHEBI:33019"/>
        <dbReference type="ChEBI" id="CHEBI:74900"/>
        <dbReference type="ChEBI" id="CHEBI:82748"/>
        <dbReference type="ChEBI" id="CHEBI:456215"/>
    </reaction>
</comment>
<dbReference type="Proteomes" id="UP000824123">
    <property type="component" value="Unassembled WGS sequence"/>
</dbReference>
<keyword evidence="2" id="KW-0694">RNA-binding</keyword>